<accession>A0ABQ8K9A8</accession>
<proteinExistence type="predicted"/>
<gene>
    <name evidence="2" type="ORF">C8Q71DRAFT_183177</name>
</gene>
<evidence type="ECO:0000313" key="3">
    <source>
        <dbReference type="Proteomes" id="UP000814176"/>
    </source>
</evidence>
<dbReference type="EMBL" id="JADCUA010000018">
    <property type="protein sequence ID" value="KAH9833441.1"/>
    <property type="molecule type" value="Genomic_DNA"/>
</dbReference>
<sequence length="790" mass="87858">MPVRILSIANADDERKRIVFKGKSALFWPHLPPEVVRLIATFHLLNVAPEAQGPETWQHPQLWPSRFVWSLIRDTYEVEKLMRVYPSWGVALEYHPFWRQACVMIDPQDLLIHHAVIHPTSKGGSANAKPIRLSPFQHFRNIFNCSCIVCRINYPFSPNGLAVAKRAITNPWLGQLMTCKDHRKSTFCGVCLREAPTMEGETEYTQGLSVCAVENEDDQTWPGVETTCRTCRKQWIWLAAKHDPLDREAVGGSAQLATDDWEVRQAIEAFVDLGEGMIKDVLELAKEKHWYKVNTKLADMLSQALAASRYAGRAEGADGYASEDELSEEEEDAELVSITEDAAGIRELAMTDFARNRILDGHWVNPTDEFNMRWVSISANTPRARHPCPWNPGSVFDGALEEGEAGVDADGGELAHPRPKTITALRPPTYNISSMAYQAYVKQFRDIVFPAMQNVVRRLAAECEADGKDAVEIARSMSMDDVAAALREEAVWRTGVDWLGWRANQQERERRRRRDKDDDAESTSSRSSGSHVTSPGLSTTTLQTTPSPPPSSVKDDEAMSSSPVSALPPPLESSPIHESPKLMHPIPYIPLKVSHLPEYSLGTFRSAWMSACAPLYQCYCSICQRRIMQMNAANSAAAAQDQAPAKDLAPPTPIPQVQVEIVRAEEEESEDDDDDEEEEDGESELEMSEYEVVLGGVTPRKRPSQDLDVEAYSDAKTDAGLRGGSPPKRARTDGSYSPSMVPMSPSPGRLRKRPSEELEEDEASQGNGEHKRSRTGSHPRSMSASAEVVA</sequence>
<feature type="compositionally biased region" description="Low complexity" evidence="1">
    <location>
        <begin position="522"/>
        <end position="545"/>
    </location>
</feature>
<feature type="region of interest" description="Disordered" evidence="1">
    <location>
        <begin position="664"/>
        <end position="790"/>
    </location>
</feature>
<keyword evidence="3" id="KW-1185">Reference proteome</keyword>
<feature type="region of interest" description="Disordered" evidence="1">
    <location>
        <begin position="505"/>
        <end position="578"/>
    </location>
</feature>
<protein>
    <recommendedName>
        <fullName evidence="4">TniQ protein</fullName>
    </recommendedName>
</protein>
<evidence type="ECO:0000313" key="2">
    <source>
        <dbReference type="EMBL" id="KAH9833441.1"/>
    </source>
</evidence>
<feature type="compositionally biased region" description="Acidic residues" evidence="1">
    <location>
        <begin position="665"/>
        <end position="689"/>
    </location>
</feature>
<evidence type="ECO:0008006" key="4">
    <source>
        <dbReference type="Google" id="ProtNLM"/>
    </source>
</evidence>
<feature type="compositionally biased region" description="Low complexity" evidence="1">
    <location>
        <begin position="737"/>
        <end position="747"/>
    </location>
</feature>
<dbReference type="RefSeq" id="XP_047776181.1">
    <property type="nucleotide sequence ID" value="XM_047916823.1"/>
</dbReference>
<organism evidence="2 3">
    <name type="scientific">Rhodofomes roseus</name>
    <dbReference type="NCBI Taxonomy" id="34475"/>
    <lineage>
        <taxon>Eukaryota</taxon>
        <taxon>Fungi</taxon>
        <taxon>Dikarya</taxon>
        <taxon>Basidiomycota</taxon>
        <taxon>Agaricomycotina</taxon>
        <taxon>Agaricomycetes</taxon>
        <taxon>Polyporales</taxon>
        <taxon>Rhodofomes</taxon>
    </lineage>
</organism>
<reference evidence="2 3" key="1">
    <citation type="journal article" date="2021" name="Environ. Microbiol.">
        <title>Gene family expansions and transcriptome signatures uncover fungal adaptations to wood decay.</title>
        <authorList>
            <person name="Hage H."/>
            <person name="Miyauchi S."/>
            <person name="Viragh M."/>
            <person name="Drula E."/>
            <person name="Min B."/>
            <person name="Chaduli D."/>
            <person name="Navarro D."/>
            <person name="Favel A."/>
            <person name="Norest M."/>
            <person name="Lesage-Meessen L."/>
            <person name="Balint B."/>
            <person name="Merenyi Z."/>
            <person name="de Eugenio L."/>
            <person name="Morin E."/>
            <person name="Martinez A.T."/>
            <person name="Baldrian P."/>
            <person name="Stursova M."/>
            <person name="Martinez M.J."/>
            <person name="Novotny C."/>
            <person name="Magnuson J.K."/>
            <person name="Spatafora J.W."/>
            <person name="Maurice S."/>
            <person name="Pangilinan J."/>
            <person name="Andreopoulos W."/>
            <person name="LaButti K."/>
            <person name="Hundley H."/>
            <person name="Na H."/>
            <person name="Kuo A."/>
            <person name="Barry K."/>
            <person name="Lipzen A."/>
            <person name="Henrissat B."/>
            <person name="Riley R."/>
            <person name="Ahrendt S."/>
            <person name="Nagy L.G."/>
            <person name="Grigoriev I.V."/>
            <person name="Martin F."/>
            <person name="Rosso M.N."/>
        </authorList>
    </citation>
    <scope>NUCLEOTIDE SEQUENCE [LARGE SCALE GENOMIC DNA]</scope>
    <source>
        <strain evidence="2 3">CIRM-BRFM 1785</strain>
    </source>
</reference>
<dbReference type="Proteomes" id="UP000814176">
    <property type="component" value="Unassembled WGS sequence"/>
</dbReference>
<evidence type="ECO:0000256" key="1">
    <source>
        <dbReference type="SAM" id="MobiDB-lite"/>
    </source>
</evidence>
<dbReference type="GeneID" id="71997555"/>
<name>A0ABQ8K9A8_9APHY</name>
<comment type="caution">
    <text evidence="2">The sequence shown here is derived from an EMBL/GenBank/DDBJ whole genome shotgun (WGS) entry which is preliminary data.</text>
</comment>